<keyword evidence="6" id="KW-1015">Disulfide bond</keyword>
<evidence type="ECO:0000256" key="3">
    <source>
        <dbReference type="ARBA" id="ARBA00022761"/>
    </source>
</evidence>
<evidence type="ECO:0000256" key="5">
    <source>
        <dbReference type="ARBA" id="ARBA00023121"/>
    </source>
</evidence>
<dbReference type="Gene3D" id="2.30.230.10">
    <property type="entry name" value="Lipovitellin, beta-sheet shell regions, chain A"/>
    <property type="match status" value="1"/>
</dbReference>
<reference evidence="12" key="1">
    <citation type="journal article" date="2003" name="Gene">
        <title>Organization of the shrimp vitellogenin gene: evidence of multiple genes and tissue specific expression by the ovary and hepatopancreas.</title>
        <authorList>
            <person name="Tsang W.S."/>
            <person name="Quackenbush L.S."/>
            <person name="Chow B.K."/>
            <person name="Tiu S.H."/>
            <person name="He J.G."/>
            <person name="Chan S.M."/>
        </authorList>
    </citation>
    <scope>NUCLEOTIDE SEQUENCE</scope>
    <source>
        <tissue evidence="12">Ovary</tissue>
    </source>
</reference>
<dbReference type="InterPro" id="IPR015255">
    <property type="entry name" value="Vitellinogen_open_b-sht"/>
</dbReference>
<dbReference type="InterPro" id="IPR050733">
    <property type="entry name" value="Vitellogenin/Apolipophorin"/>
</dbReference>
<evidence type="ECO:0000256" key="6">
    <source>
        <dbReference type="ARBA" id="ARBA00023157"/>
    </source>
</evidence>
<dbReference type="GO" id="GO:0045735">
    <property type="term" value="F:nutrient reservoir activity"/>
    <property type="evidence" value="ECO:0007669"/>
    <property type="project" value="UniProtKB-KW"/>
</dbReference>
<evidence type="ECO:0000256" key="4">
    <source>
        <dbReference type="ARBA" id="ARBA00023055"/>
    </source>
</evidence>
<keyword evidence="3" id="KW-0758">Storage protein</keyword>
<feature type="chain" id="PRO_5007713342" evidence="9">
    <location>
        <begin position="19"/>
        <end position="2592"/>
    </location>
</feature>
<dbReference type="InterPro" id="IPR015819">
    <property type="entry name" value="Lipid_transp_b-sht_shell"/>
</dbReference>
<dbReference type="InterPro" id="IPR015816">
    <property type="entry name" value="Vitellinogen_b-sht_N"/>
</dbReference>
<evidence type="ECO:0000313" key="12">
    <source>
        <dbReference type="EMBL" id="AAN40700.1"/>
    </source>
</evidence>
<evidence type="ECO:0000256" key="7">
    <source>
        <dbReference type="ARBA" id="ARBA00023180"/>
    </source>
</evidence>
<dbReference type="Gene3D" id="1.25.10.20">
    <property type="entry name" value="Vitellinogen, superhelical"/>
    <property type="match status" value="1"/>
</dbReference>
<dbReference type="Gene3D" id="2.20.50.20">
    <property type="entry name" value="Lipovitellin. Chain A, domain 3"/>
    <property type="match status" value="1"/>
</dbReference>
<dbReference type="EMBL" id="AF548364">
    <property type="protein sequence ID" value="AAN40701.1"/>
    <property type="molecule type" value="mRNA"/>
</dbReference>
<organism evidence="12">
    <name type="scientific">Metapenaeus ensis</name>
    <name type="common">Greasyback shrimp</name>
    <name type="synonym">Penaeus ensis</name>
    <dbReference type="NCBI Taxonomy" id="32278"/>
    <lineage>
        <taxon>Eukaryota</taxon>
        <taxon>Metazoa</taxon>
        <taxon>Ecdysozoa</taxon>
        <taxon>Arthropoda</taxon>
        <taxon>Crustacea</taxon>
        <taxon>Multicrustacea</taxon>
        <taxon>Malacostraca</taxon>
        <taxon>Eumalacostraca</taxon>
        <taxon>Eucarida</taxon>
        <taxon>Decapoda</taxon>
        <taxon>Dendrobranchiata</taxon>
        <taxon>Penaeoidea</taxon>
        <taxon>Penaeidae</taxon>
        <taxon>Metapenaeus</taxon>
    </lineage>
</organism>
<name>Q8I0L2_METEN</name>
<dbReference type="InterPro" id="IPR001846">
    <property type="entry name" value="VWF_type-D"/>
</dbReference>
<keyword evidence="4" id="KW-0445">Lipid transport</keyword>
<dbReference type="EMBL" id="AF548363">
    <property type="protein sequence ID" value="AAN40700.1"/>
    <property type="molecule type" value="Genomic_DNA"/>
</dbReference>
<dbReference type="FunFam" id="2.20.50.20:FF:000007">
    <property type="entry name" value="von Willebrand factor type D domaincontaining protein"/>
    <property type="match status" value="1"/>
</dbReference>
<dbReference type="SMART" id="SM00638">
    <property type="entry name" value="LPD_N"/>
    <property type="match status" value="1"/>
</dbReference>
<feature type="domain" description="VWFD" evidence="11">
    <location>
        <begin position="2358"/>
        <end position="2522"/>
    </location>
</feature>
<dbReference type="InterPro" id="IPR011030">
    <property type="entry name" value="Lipovitellin_superhlx_dom"/>
</dbReference>
<keyword evidence="1" id="KW-0813">Transport</keyword>
<evidence type="ECO:0000256" key="8">
    <source>
        <dbReference type="PROSITE-ProRule" id="PRU00557"/>
    </source>
</evidence>
<dbReference type="GO" id="GO:0005319">
    <property type="term" value="F:lipid transporter activity"/>
    <property type="evidence" value="ECO:0007669"/>
    <property type="project" value="InterPro"/>
</dbReference>
<feature type="domain" description="Vitellogenin" evidence="10">
    <location>
        <begin position="42"/>
        <end position="654"/>
    </location>
</feature>
<keyword evidence="2 9" id="KW-0732">Signal</keyword>
<comment type="caution">
    <text evidence="8">Lacks conserved residue(s) required for the propagation of feature annotation.</text>
</comment>
<dbReference type="SUPFAM" id="SSF48431">
    <property type="entry name" value="Lipovitellin-phosvitin complex, superhelical domain"/>
    <property type="match status" value="1"/>
</dbReference>
<evidence type="ECO:0000256" key="2">
    <source>
        <dbReference type="ARBA" id="ARBA00022729"/>
    </source>
</evidence>
<evidence type="ECO:0000259" key="11">
    <source>
        <dbReference type="PROSITE" id="PS51233"/>
    </source>
</evidence>
<evidence type="ECO:0000256" key="1">
    <source>
        <dbReference type="ARBA" id="ARBA00022448"/>
    </source>
</evidence>
<sequence length="2592" mass="287333">MAPLGLVLVLWLAAGGLAAPREDEAPRCSTECPVTGSPKLAYEPGKTYTYAYSGKSKVQLKGVQDGDSDIEWAAGIDLTWITPCDVAISFTNIKMDGAPGPDAARTLQRFPMVVAVAEGRVQHVCAHPEDQPWAINLKKGVASALQNSIPSLSPVASGITVTETDVIGKCPPNTKVKTEGRELIVTKEKEHRHCTEHFPTPNEVPAPWMKAPLPLEESGPECKQVIENGIYTAITCEDKHIVRPAFGLYKYVEANQESTLRFISESSDTSAISGITRGELEIESLLFNRETTKDPELAPEIDELMKEICDKTENTVEADAAALVDKALHMLRSVPAEVVEEVAEKVRGGRYCGHSERLESIFFDAVAFVHESGAVKVMVEEIENGRATGGRLALYTAALYFTPRPNIKAVEALTPLFESARPKPTLMLAAASMVNKYCHLVPNCHQEAPVERIARELANKVERHCTPSAGEEAEEEIVAALKALGNMGVVTPAVTSAAVTCIEEHEVPTSIRVAAAEVFRQAKCYRPAVEKLVDIATHPDFETEVRIVSYLAAIKCAEMEDLEKIINKITEEKNTQVRSFVLGHLINIQESTCPSKEHLRYLLTDFVIPTDFERDFRRVSRNVMMGYHSAAFEMGADVESNIIYAPGAFVPRALTMNLKADIDETHLDIGEIGARFEGVDSIIEEHFGPEGYLRKASFGKILEDITGFAEEKGYKVMEHLENTLRTRRSIDASTIADFFNKLYGERASDVRAEVFARIMGQEVTYANIAETLKGVTADKIIETFFSLVDDSLEELKGLNLNTARAAKLHLYYSLPTIQGLPLKITLEGTAVSGLKMEGNFNIAHILANPGNLDTAIKLYPGLSIHTTGFVGFDAFIAKAGIEMKNTISSATGAAIKLRTTDNKKIEMELELPEKMELINIKAETYLVKAVGKNVRKIAPSSMRDERFAHEACIDALEPALGLKVCYNVNIPDIFRANALPLGQPAIAKVYIEKADPSMKGYLVSATIKNKSGNKMIKVGVEAVGASTPREADMTIAYTMEEDSHIISAKIDATSITAGFWATLTNTEEYKAIETFMKIKAGAMDISRGIKVDLSAKEAGAEEVYAMNVFSGRNKKFTAEAHIFEAQIKKENAPEMKVDIFCKTKNALAEYIGLNIEVGADLMMFHPEVLYVTKYIPRVPITLPVKIRKMEVTTDIGGWKLESFIREQRESPETCEHISALKLTKGRRDIISVEATHTIEGRLSENIILKNEATVVLGRSSYKAKYDVFYHSEKVGAAVEVVRAGDNEKIVDVEAIYKRSGETHIGKFAVEIPEYIRPVKAEVRIAEEEDRYILEAAIRHGQRTLLEATGPVVARFSSKIAKVQANIKLVAFNTEPYIFATNLVFGNKKQVIALEIKERQEPVFGAEWKMVRENSEKTSFGVVLLLPALMENKIDAVITEELIHVSFNNLLLPKRPSERRVKGFVDVNLTEKNTNVEFAWDADRNPQKKLAVDAALISSPETPGHAEIHGNIVFAGEQYHMKLVLTATNLMRTLKGENGFKLFLTTPAQKTIAVEATTRVELEEAIAKIMTALKYKNSEDEEYKLTGIMALEKLRGPLGYAAETKLVYAAPGHPEMKLEAEAKHELEAGERLLAFKVEAEAPVLRKPVMVAFTLRNAEGSFTGICKMEREAPATVFGWDLKVTPEGGIEAVEASLDTKAIVEILKIVRAVVTFEETALRSYGAASKHYQMQFTRPNSFHHNTVLVKDAIFAPMEGEAKFVPQESLASSPHPNKGKFDTKYEIGYKMVHENRWGERETKWEAKMNHPVLSRPIMVAVKYTASEETAKGTIELDIFPEEENKITGTVETTRIAEDAIRAEVFLRGRLLKVNPKAAITVAYAPNTLGFDVVLHKTPSEAPVFKVSAKYDEIAARTAAIAFTVKMEGRPVFEVSGATEPEEEAFCNGIRMNAIMYAAALGKYDVISKMCKPAFAEVTVRRHSSEEEYIAKIGLRYPDTAEVGVYEASVETGERRPVAVAAVELASPTMMKVVASCEPEYAERITNEVTEALETIIMAIKPVAMNTFRYLEEEAAEKGVQFPSAHFIALMSEAKAEAEAIYREILEEVRMLDTEVIEEILASPAVSFIWRTYFDVWSQMARVHHKITAAIIRAVERYEEKLEGVTEMIMEIVMATSRMVETGELPEAVLDVVEEIKETEVFRIVKREVNAVLREYPEEYDAIKHVVFKVAEAFARDIVILRERIMEIPAVERTINWAIRQFTSERLIVEQADKIADFLLRELLFVSVEAESNGFELQIPLHRPLYSLTQVAQEAVPFPTLMLENLLWAYTEYIPIPVEDLIWAYYNFVPRHITEMTDMLPPFPRVAMVVGGTEILTFDGLVVRAPRSPCKVLLAAHGRTHRLIMSHPQASARPQFELKTPEATVVIKPDFEVVVNGRPLSSSEETVGKLRIENIGEYIEVASPVMKVIVAKSGEVVAVEASGWLFGRVAGLLGPNNGEVADNLLMPNGEATPNPRELVAAWQEDKQCSTPEVPRAETSVARVVECEAFLGIRSRCNPVVRPHPFMEMCHAAHDACDAAKAYKTICALKGVEEVFPIAC</sequence>
<dbReference type="Pfam" id="PF01347">
    <property type="entry name" value="Vitellogenin_N"/>
    <property type="match status" value="1"/>
</dbReference>
<dbReference type="PANTHER" id="PTHR23345:SF15">
    <property type="entry name" value="VITELLOGENIN 1-RELATED"/>
    <property type="match status" value="1"/>
</dbReference>
<dbReference type="InterPro" id="IPR001747">
    <property type="entry name" value="Vitellogenin_N"/>
</dbReference>
<dbReference type="GO" id="GO:0008289">
    <property type="term" value="F:lipid binding"/>
    <property type="evidence" value="ECO:0007669"/>
    <property type="project" value="UniProtKB-KW"/>
</dbReference>
<dbReference type="SMART" id="SM00216">
    <property type="entry name" value="VWD"/>
    <property type="match status" value="1"/>
</dbReference>
<dbReference type="Pfam" id="PF09172">
    <property type="entry name" value="Vit_open_b-sht"/>
    <property type="match status" value="1"/>
</dbReference>
<dbReference type="SMART" id="SM01169">
    <property type="entry name" value="DUF1943"/>
    <property type="match status" value="1"/>
</dbReference>
<proteinExistence type="evidence at transcript level"/>
<dbReference type="Pfam" id="PF00094">
    <property type="entry name" value="VWD"/>
    <property type="match status" value="1"/>
</dbReference>
<dbReference type="SUPFAM" id="SSF56968">
    <property type="entry name" value="Lipovitellin-phosvitin complex, beta-sheet shell regions"/>
    <property type="match status" value="2"/>
</dbReference>
<dbReference type="Gene3D" id="2.20.80.10">
    <property type="entry name" value="Lipovitellin-phosvitin complex, chain A, domain 4"/>
    <property type="match status" value="1"/>
</dbReference>
<keyword evidence="7" id="KW-0325">Glycoprotein</keyword>
<dbReference type="PANTHER" id="PTHR23345">
    <property type="entry name" value="VITELLOGENIN-RELATED"/>
    <property type="match status" value="1"/>
</dbReference>
<protein>
    <submittedName>
        <fullName evidence="12">Vitellogenin</fullName>
    </submittedName>
</protein>
<dbReference type="PROSITE" id="PS51211">
    <property type="entry name" value="VITELLOGENIN"/>
    <property type="match status" value="1"/>
</dbReference>
<dbReference type="PROSITE" id="PS51233">
    <property type="entry name" value="VWFD"/>
    <property type="match status" value="1"/>
</dbReference>
<feature type="signal peptide" evidence="9">
    <location>
        <begin position="1"/>
        <end position="18"/>
    </location>
</feature>
<accession>Q8I0L2</accession>
<dbReference type="InterPro" id="IPR015817">
    <property type="entry name" value="Vitellinogen_open_b-sht_sub1"/>
</dbReference>
<evidence type="ECO:0000256" key="9">
    <source>
        <dbReference type="SAM" id="SignalP"/>
    </source>
</evidence>
<evidence type="ECO:0000259" key="10">
    <source>
        <dbReference type="PROSITE" id="PS51211"/>
    </source>
</evidence>
<keyword evidence="5" id="KW-0446">Lipid-binding</keyword>